<dbReference type="OrthoDB" id="25402at2759"/>
<protein>
    <recommendedName>
        <fullName evidence="1">Transposase Tc1-like domain-containing protein</fullName>
    </recommendedName>
</protein>
<reference evidence="2" key="1">
    <citation type="submission" date="2019-08" db="EMBL/GenBank/DDBJ databases">
        <title>The genome of the North American firefly Photinus pyralis.</title>
        <authorList>
            <consortium name="Photinus pyralis genome working group"/>
            <person name="Fallon T.R."/>
            <person name="Sander Lower S.E."/>
            <person name="Weng J.-K."/>
        </authorList>
    </citation>
    <scope>NUCLEOTIDE SEQUENCE</scope>
    <source>
        <strain evidence="2">TRF0915ILg1</strain>
        <tissue evidence="2">Whole body</tissue>
    </source>
</reference>
<keyword evidence="3" id="KW-1185">Reference proteome</keyword>
<dbReference type="GO" id="GO:0003677">
    <property type="term" value="F:DNA binding"/>
    <property type="evidence" value="ECO:0007669"/>
    <property type="project" value="InterPro"/>
</dbReference>
<dbReference type="InterPro" id="IPR036397">
    <property type="entry name" value="RNaseH_sf"/>
</dbReference>
<evidence type="ECO:0000313" key="3">
    <source>
        <dbReference type="Proteomes" id="UP000801492"/>
    </source>
</evidence>
<accession>A0A8K0GCA7</accession>
<evidence type="ECO:0000259" key="1">
    <source>
        <dbReference type="Pfam" id="PF01498"/>
    </source>
</evidence>
<dbReference type="Gene3D" id="3.30.420.10">
    <property type="entry name" value="Ribonuclease H-like superfamily/Ribonuclease H"/>
    <property type="match status" value="1"/>
</dbReference>
<dbReference type="GO" id="GO:0015074">
    <property type="term" value="P:DNA integration"/>
    <property type="evidence" value="ECO:0007669"/>
    <property type="project" value="InterPro"/>
</dbReference>
<dbReference type="EMBL" id="VTPC01002796">
    <property type="protein sequence ID" value="KAF2899460.1"/>
    <property type="molecule type" value="Genomic_DNA"/>
</dbReference>
<dbReference type="AlphaFoldDB" id="A0A8K0GCA7"/>
<organism evidence="2 3">
    <name type="scientific">Ignelater luminosus</name>
    <name type="common">Cucubano</name>
    <name type="synonym">Pyrophorus luminosus</name>
    <dbReference type="NCBI Taxonomy" id="2038154"/>
    <lineage>
        <taxon>Eukaryota</taxon>
        <taxon>Metazoa</taxon>
        <taxon>Ecdysozoa</taxon>
        <taxon>Arthropoda</taxon>
        <taxon>Hexapoda</taxon>
        <taxon>Insecta</taxon>
        <taxon>Pterygota</taxon>
        <taxon>Neoptera</taxon>
        <taxon>Endopterygota</taxon>
        <taxon>Coleoptera</taxon>
        <taxon>Polyphaga</taxon>
        <taxon>Elateriformia</taxon>
        <taxon>Elateroidea</taxon>
        <taxon>Elateridae</taxon>
        <taxon>Agrypninae</taxon>
        <taxon>Pyrophorini</taxon>
        <taxon>Ignelater</taxon>
    </lineage>
</organism>
<evidence type="ECO:0000313" key="2">
    <source>
        <dbReference type="EMBL" id="KAF2899460.1"/>
    </source>
</evidence>
<feature type="domain" description="Transposase Tc1-like" evidence="1">
    <location>
        <begin position="28"/>
        <end position="94"/>
    </location>
</feature>
<dbReference type="Proteomes" id="UP000801492">
    <property type="component" value="Unassembled WGS sequence"/>
</dbReference>
<sequence>MVVSAENCAKVKALVKDGRSQRKKNDDRFLVLNTLRNRHLTSVETKNQLRGTKVSVWTVWQRLQEVGLKACWPATGPKLLRCHRVARLQFARKHSIWNLAQWSTVLFTDESRFCLYSPDVDKKGNDFQSEHSAPSLAMEGAQ</sequence>
<proteinExistence type="predicted"/>
<dbReference type="InterPro" id="IPR002492">
    <property type="entry name" value="Transposase_Tc1-like"/>
</dbReference>
<comment type="caution">
    <text evidence="2">The sequence shown here is derived from an EMBL/GenBank/DDBJ whole genome shotgun (WGS) entry which is preliminary data.</text>
</comment>
<gene>
    <name evidence="2" type="ORF">ILUMI_06715</name>
</gene>
<name>A0A8K0GCA7_IGNLU</name>
<dbReference type="GO" id="GO:0006313">
    <property type="term" value="P:DNA transposition"/>
    <property type="evidence" value="ECO:0007669"/>
    <property type="project" value="InterPro"/>
</dbReference>
<dbReference type="Pfam" id="PF01498">
    <property type="entry name" value="HTH_Tnp_Tc3_2"/>
    <property type="match status" value="1"/>
</dbReference>